<dbReference type="EMBL" id="CAJVPU010023738">
    <property type="protein sequence ID" value="CAG8689534.1"/>
    <property type="molecule type" value="Genomic_DNA"/>
</dbReference>
<accession>A0ACA9P2P2</accession>
<protein>
    <submittedName>
        <fullName evidence="1">11624_t:CDS:1</fullName>
    </submittedName>
</protein>
<comment type="caution">
    <text evidence="1">The sequence shown here is derived from an EMBL/GenBank/DDBJ whole genome shotgun (WGS) entry which is preliminary data.</text>
</comment>
<dbReference type="Proteomes" id="UP000789702">
    <property type="component" value="Unassembled WGS sequence"/>
</dbReference>
<feature type="non-terminal residue" evidence="1">
    <location>
        <position position="1"/>
    </location>
</feature>
<name>A0ACA9P2P2_9GLOM</name>
<evidence type="ECO:0000313" key="2">
    <source>
        <dbReference type="Proteomes" id="UP000789702"/>
    </source>
</evidence>
<keyword evidence="2" id="KW-1185">Reference proteome</keyword>
<proteinExistence type="predicted"/>
<feature type="non-terminal residue" evidence="1">
    <location>
        <position position="541"/>
    </location>
</feature>
<evidence type="ECO:0000313" key="1">
    <source>
        <dbReference type="EMBL" id="CAG8689534.1"/>
    </source>
</evidence>
<organism evidence="1 2">
    <name type="scientific">Dentiscutata heterogama</name>
    <dbReference type="NCBI Taxonomy" id="1316150"/>
    <lineage>
        <taxon>Eukaryota</taxon>
        <taxon>Fungi</taxon>
        <taxon>Fungi incertae sedis</taxon>
        <taxon>Mucoromycota</taxon>
        <taxon>Glomeromycotina</taxon>
        <taxon>Glomeromycetes</taxon>
        <taxon>Diversisporales</taxon>
        <taxon>Gigasporaceae</taxon>
        <taxon>Dentiscutata</taxon>
    </lineage>
</organism>
<gene>
    <name evidence="1" type="ORF">DHETER_LOCUS11177</name>
</gene>
<reference evidence="1" key="1">
    <citation type="submission" date="2021-06" db="EMBL/GenBank/DDBJ databases">
        <authorList>
            <person name="Kallberg Y."/>
            <person name="Tangrot J."/>
            <person name="Rosling A."/>
        </authorList>
    </citation>
    <scope>NUCLEOTIDE SEQUENCE</scope>
    <source>
        <strain evidence="1">IL203A</strain>
    </source>
</reference>
<sequence>GIDLGDDCDDVNIAQNINPNIGEFFWVCYMKSNSQLVWRRFGTPDSSGTMNTLGVGRINGITKFSPNYTSIFPLEDGGYGIVTAQYNTTNLTTQGTAYTPPWTVFVYFISDSGTKGPFQLYEQTTQSLNQLKIFRCSISFQSSGYNCIIYQVLVGATEPSFITIDFFRTGARKISQEFTITGLETYQYVVWDILNLYQGGYCVLRQNINTTVIDGLLYDDVGNPNGTWRMPSTYNYTRNIGVYPNNTLWAVVNGPNNLTWTFVTSSVLVDFRTVPDPGGFNNASISAVSPGNSSIIPLSSTPSLTITFTTNIILSSGNVSIYQSNGSSPILRQTFQGTDRRYVRLLNGNGSNQVQFDVLTSTFNQRSSDYFIQVDNAFVQDIQNSQPLLGIRPSIWTVKTVIFVAQRSNQFNLLLDSNDQFIDPAKESAIVRLTPEGSKYFRELSDSNRSQFAAEMSEDLSTVIPCDKDRIQTTSNYQLDNSRQVLIRIDVRNYDANSSKERVPIKVLEDLDNLIRNRGVTGVSHEFGTSLLDSSYGSQFT</sequence>